<comment type="caution">
    <text evidence="1">The sequence shown here is derived from an EMBL/GenBank/DDBJ whole genome shotgun (WGS) entry which is preliminary data.</text>
</comment>
<organism evidence="1 2">
    <name type="scientific">Paenibacillus ferrarius</name>
    <dbReference type="NCBI Taxonomy" id="1469647"/>
    <lineage>
        <taxon>Bacteria</taxon>
        <taxon>Bacillati</taxon>
        <taxon>Bacillota</taxon>
        <taxon>Bacilli</taxon>
        <taxon>Bacillales</taxon>
        <taxon>Paenibacillaceae</taxon>
        <taxon>Paenibacillus</taxon>
    </lineage>
</organism>
<name>A0A1V4HIC3_9BACL</name>
<dbReference type="AlphaFoldDB" id="A0A1V4HIC3"/>
<accession>A0A1V4HIC3</accession>
<dbReference type="STRING" id="1469647.BC351_28190"/>
<evidence type="ECO:0000313" key="2">
    <source>
        <dbReference type="Proteomes" id="UP000190626"/>
    </source>
</evidence>
<dbReference type="Proteomes" id="UP000190626">
    <property type="component" value="Unassembled WGS sequence"/>
</dbReference>
<gene>
    <name evidence="1" type="ORF">BC351_28190</name>
</gene>
<proteinExistence type="predicted"/>
<evidence type="ECO:0000313" key="1">
    <source>
        <dbReference type="EMBL" id="OPH56376.1"/>
    </source>
</evidence>
<keyword evidence="2" id="KW-1185">Reference proteome</keyword>
<sequence>MRVPPSVAHVASDFEKPAIMQVFSTKSLLKWKFLRMCRNLWLFSLKSEKRAEIHAEMQAFMEKGYSEKKRMHYRRFI</sequence>
<dbReference type="EMBL" id="MBTG01000016">
    <property type="protein sequence ID" value="OPH56376.1"/>
    <property type="molecule type" value="Genomic_DNA"/>
</dbReference>
<protein>
    <submittedName>
        <fullName evidence="1">Uncharacterized protein</fullName>
    </submittedName>
</protein>
<reference evidence="2" key="1">
    <citation type="submission" date="2016-07" db="EMBL/GenBank/DDBJ databases">
        <authorList>
            <person name="Florea S."/>
            <person name="Webb J.S."/>
            <person name="Jaromczyk J."/>
            <person name="Schardl C.L."/>
        </authorList>
    </citation>
    <scope>NUCLEOTIDE SEQUENCE [LARGE SCALE GENOMIC DNA]</scope>
    <source>
        <strain evidence="2">CY1</strain>
    </source>
</reference>